<proteinExistence type="predicted"/>
<protein>
    <submittedName>
        <fullName evidence="1">Uncharacterized protein</fullName>
    </submittedName>
</protein>
<sequence length="257" mass="29016">MDSSRKSKQKFETTLSVNRNHVEAQTAGDVWEIPLSPFALPTHSEFMVMHGLGYDSTTDDYKVFSILFWDPQSQRDTDATDMFVSVYSLRNNSWRKLPNSPYNDAEFHNYHWLANSSTIVALNLATEEFNEMELPDSIVNKGAGFCDLLVVGGKVGLLGIGGVLFEYDDDEVDVYDVDERRCIKVRIVGGPSRFRFDVGGQQPLLIWGSNKDLQAIPIPSYKASDVKDIFNLVIQVYGIKKVLKQVDNRVYAIGDRC</sequence>
<reference evidence="2" key="1">
    <citation type="journal article" date="2022" name="Mol. Ecol. Resour.">
        <title>The genomes of chicory, endive, great burdock and yacon provide insights into Asteraceae palaeo-polyploidization history and plant inulin production.</title>
        <authorList>
            <person name="Fan W."/>
            <person name="Wang S."/>
            <person name="Wang H."/>
            <person name="Wang A."/>
            <person name="Jiang F."/>
            <person name="Liu H."/>
            <person name="Zhao H."/>
            <person name="Xu D."/>
            <person name="Zhang Y."/>
        </authorList>
    </citation>
    <scope>NUCLEOTIDE SEQUENCE [LARGE SCALE GENOMIC DNA]</scope>
    <source>
        <strain evidence="2">cv. Yunnan</strain>
    </source>
</reference>
<gene>
    <name evidence="1" type="ORF">L1987_65645</name>
</gene>
<organism evidence="1 2">
    <name type="scientific">Smallanthus sonchifolius</name>
    <dbReference type="NCBI Taxonomy" id="185202"/>
    <lineage>
        <taxon>Eukaryota</taxon>
        <taxon>Viridiplantae</taxon>
        <taxon>Streptophyta</taxon>
        <taxon>Embryophyta</taxon>
        <taxon>Tracheophyta</taxon>
        <taxon>Spermatophyta</taxon>
        <taxon>Magnoliopsida</taxon>
        <taxon>eudicotyledons</taxon>
        <taxon>Gunneridae</taxon>
        <taxon>Pentapetalae</taxon>
        <taxon>asterids</taxon>
        <taxon>campanulids</taxon>
        <taxon>Asterales</taxon>
        <taxon>Asteraceae</taxon>
        <taxon>Asteroideae</taxon>
        <taxon>Heliantheae alliance</taxon>
        <taxon>Millerieae</taxon>
        <taxon>Smallanthus</taxon>
    </lineage>
</organism>
<evidence type="ECO:0000313" key="2">
    <source>
        <dbReference type="Proteomes" id="UP001056120"/>
    </source>
</evidence>
<keyword evidence="2" id="KW-1185">Reference proteome</keyword>
<evidence type="ECO:0000313" key="1">
    <source>
        <dbReference type="EMBL" id="KAI3725849.1"/>
    </source>
</evidence>
<dbReference type="Proteomes" id="UP001056120">
    <property type="component" value="Linkage Group LG22"/>
</dbReference>
<reference evidence="1 2" key="2">
    <citation type="journal article" date="2022" name="Mol. Ecol. Resour.">
        <title>The genomes of chicory, endive, great burdock and yacon provide insights into Asteraceae paleo-polyploidization history and plant inulin production.</title>
        <authorList>
            <person name="Fan W."/>
            <person name="Wang S."/>
            <person name="Wang H."/>
            <person name="Wang A."/>
            <person name="Jiang F."/>
            <person name="Liu H."/>
            <person name="Zhao H."/>
            <person name="Xu D."/>
            <person name="Zhang Y."/>
        </authorList>
    </citation>
    <scope>NUCLEOTIDE SEQUENCE [LARGE SCALE GENOMIC DNA]</scope>
    <source>
        <strain evidence="2">cv. Yunnan</strain>
        <tissue evidence="1">Leaves</tissue>
    </source>
</reference>
<dbReference type="EMBL" id="CM042039">
    <property type="protein sequence ID" value="KAI3725849.1"/>
    <property type="molecule type" value="Genomic_DNA"/>
</dbReference>
<name>A0ACB9BV38_9ASTR</name>
<comment type="caution">
    <text evidence="1">The sequence shown here is derived from an EMBL/GenBank/DDBJ whole genome shotgun (WGS) entry which is preliminary data.</text>
</comment>
<accession>A0ACB9BV38</accession>